<accession>A0AAN9E648</accession>
<dbReference type="AlphaFoldDB" id="A0AAN9E648"/>
<evidence type="ECO:0000313" key="3">
    <source>
        <dbReference type="Proteomes" id="UP001372338"/>
    </source>
</evidence>
<comment type="caution">
    <text evidence="2">The sequence shown here is derived from an EMBL/GenBank/DDBJ whole genome shotgun (WGS) entry which is preliminary data.</text>
</comment>
<dbReference type="EMBL" id="JAYWIO010000008">
    <property type="protein sequence ID" value="KAK7243922.1"/>
    <property type="molecule type" value="Genomic_DNA"/>
</dbReference>
<dbReference type="Pfam" id="PF25568">
    <property type="entry name" value="AAA_lid_At3g28540"/>
    <property type="match status" value="1"/>
</dbReference>
<sequence length="71" mass="8353">MGNELISFWILLKNYLGCEECDLDEYVLKELEEVVDVARMTPADISEILIKNRRKKEKDVNELLEILKLRA</sequence>
<gene>
    <name evidence="2" type="ORF">RIF29_38735</name>
</gene>
<evidence type="ECO:0000259" key="1">
    <source>
        <dbReference type="Pfam" id="PF25568"/>
    </source>
</evidence>
<feature type="domain" description="AAA+ ATPase At3g28540-like C-terminal" evidence="1">
    <location>
        <begin position="7"/>
        <end position="68"/>
    </location>
</feature>
<organism evidence="2 3">
    <name type="scientific">Crotalaria pallida</name>
    <name type="common">Smooth rattlebox</name>
    <name type="synonym">Crotalaria striata</name>
    <dbReference type="NCBI Taxonomy" id="3830"/>
    <lineage>
        <taxon>Eukaryota</taxon>
        <taxon>Viridiplantae</taxon>
        <taxon>Streptophyta</taxon>
        <taxon>Embryophyta</taxon>
        <taxon>Tracheophyta</taxon>
        <taxon>Spermatophyta</taxon>
        <taxon>Magnoliopsida</taxon>
        <taxon>eudicotyledons</taxon>
        <taxon>Gunneridae</taxon>
        <taxon>Pentapetalae</taxon>
        <taxon>rosids</taxon>
        <taxon>fabids</taxon>
        <taxon>Fabales</taxon>
        <taxon>Fabaceae</taxon>
        <taxon>Papilionoideae</taxon>
        <taxon>50 kb inversion clade</taxon>
        <taxon>genistoids sensu lato</taxon>
        <taxon>core genistoids</taxon>
        <taxon>Crotalarieae</taxon>
        <taxon>Crotalaria</taxon>
    </lineage>
</organism>
<name>A0AAN9E648_CROPI</name>
<protein>
    <recommendedName>
        <fullName evidence="1">AAA+ ATPase At3g28540-like C-terminal domain-containing protein</fullName>
    </recommendedName>
</protein>
<reference evidence="2 3" key="1">
    <citation type="submission" date="2024-01" db="EMBL/GenBank/DDBJ databases">
        <title>The genomes of 5 underutilized Papilionoideae crops provide insights into root nodulation and disease resistanc.</title>
        <authorList>
            <person name="Yuan L."/>
        </authorList>
    </citation>
    <scope>NUCLEOTIDE SEQUENCE [LARGE SCALE GENOMIC DNA]</scope>
    <source>
        <strain evidence="2">ZHUSHIDOU_FW_LH</strain>
        <tissue evidence="2">Leaf</tissue>
    </source>
</reference>
<proteinExistence type="predicted"/>
<dbReference type="InterPro" id="IPR058017">
    <property type="entry name" value="At3g28540-like_C"/>
</dbReference>
<dbReference type="Proteomes" id="UP001372338">
    <property type="component" value="Unassembled WGS sequence"/>
</dbReference>
<keyword evidence="3" id="KW-1185">Reference proteome</keyword>
<evidence type="ECO:0000313" key="2">
    <source>
        <dbReference type="EMBL" id="KAK7243922.1"/>
    </source>
</evidence>